<evidence type="ECO:0000259" key="2">
    <source>
        <dbReference type="Pfam" id="PF20250"/>
    </source>
</evidence>
<name>A0A1M5WVX3_9FIRM</name>
<dbReference type="Pfam" id="PF20250">
    <property type="entry name" value="FapA_N"/>
    <property type="match status" value="1"/>
</dbReference>
<protein>
    <recommendedName>
        <fullName evidence="2">Flagellar Assembly Protein A N-terminal region domain-containing protein</fullName>
    </recommendedName>
</protein>
<dbReference type="Proteomes" id="UP000183995">
    <property type="component" value="Unassembled WGS sequence"/>
</dbReference>
<dbReference type="STRING" id="1123282.SAMN02745823_01422"/>
<dbReference type="InterPro" id="IPR005646">
    <property type="entry name" value="FapA"/>
</dbReference>
<evidence type="ECO:0000313" key="3">
    <source>
        <dbReference type="EMBL" id="SHH91756.1"/>
    </source>
</evidence>
<dbReference type="RefSeq" id="WP_073077170.1">
    <property type="nucleotide sequence ID" value="NZ_FQXV01000004.1"/>
</dbReference>
<dbReference type="EMBL" id="FQXV01000004">
    <property type="protein sequence ID" value="SHH91756.1"/>
    <property type="molecule type" value="Genomic_DNA"/>
</dbReference>
<dbReference type="PANTHER" id="PTHR38032:SF1">
    <property type="entry name" value="RNA-BINDING PROTEIN KHPB N-TERMINAL DOMAIN-CONTAINING PROTEIN"/>
    <property type="match status" value="1"/>
</dbReference>
<sequence length="476" mass="50770">MSSQPENNGINNKSPESTGPVKDASVKVVIMDSGMTARIRISPPQNGGADVTMDGLMKLLTNDNSIKNIDLMRLKSLAADPVYDDDIVVATGTNAVNGTDGTVTFNVRTESKGKPKEFENGKVDYFDLGIIENVGKGQTLCTLTPPTEGTPGYTVKGDIVKPKAGKPAPIVPGPNTELSPDGLRIVSKIDGQFEFDGKRVSVNETYTLNQDVDTSTGHIKVAGNLVIRGMVTSGFTIEAGGFINVVGVVDSATVRAGKDLNLQGGAIGSSISCGGSLKSRFIENCAVSVKGEMRAEYILNSTVRCKKSLKTEGVISKIIGGTCIVMQNVECRTIGSASGVKTKLEIGNDPDLIERQHTLMEMIPELEKQMKSLEPLLKLLNQLSATNRLDETKALTLEKASYTYNTNAETLENARKELEEIGSSISNKNFGKVICPGIIYPGTFVTIGSASYSVTQNLMNTSLYYHEGEIAIGAAK</sequence>
<feature type="domain" description="Flagellar Assembly Protein A N-terminal region" evidence="2">
    <location>
        <begin position="26"/>
        <end position="196"/>
    </location>
</feature>
<feature type="region of interest" description="Disordered" evidence="1">
    <location>
        <begin position="1"/>
        <end position="23"/>
    </location>
</feature>
<accession>A0A1M5WVX3</accession>
<reference evidence="3 4" key="1">
    <citation type="submission" date="2016-11" db="EMBL/GenBank/DDBJ databases">
        <authorList>
            <person name="Jaros S."/>
            <person name="Januszkiewicz K."/>
            <person name="Wedrychowicz H."/>
        </authorList>
    </citation>
    <scope>NUCLEOTIDE SEQUENCE [LARGE SCALE GENOMIC DNA]</scope>
    <source>
        <strain evidence="3 4">DSM 10068</strain>
    </source>
</reference>
<proteinExistence type="predicted"/>
<feature type="compositionally biased region" description="Polar residues" evidence="1">
    <location>
        <begin position="1"/>
        <end position="17"/>
    </location>
</feature>
<keyword evidence="4" id="KW-1185">Reference proteome</keyword>
<organism evidence="3 4">
    <name type="scientific">Sporobacter termitidis DSM 10068</name>
    <dbReference type="NCBI Taxonomy" id="1123282"/>
    <lineage>
        <taxon>Bacteria</taxon>
        <taxon>Bacillati</taxon>
        <taxon>Bacillota</taxon>
        <taxon>Clostridia</taxon>
        <taxon>Eubacteriales</taxon>
        <taxon>Oscillospiraceae</taxon>
        <taxon>Sporobacter</taxon>
    </lineage>
</organism>
<dbReference type="InterPro" id="IPR046866">
    <property type="entry name" value="FapA_N"/>
</dbReference>
<dbReference type="AlphaFoldDB" id="A0A1M5WVX3"/>
<evidence type="ECO:0000256" key="1">
    <source>
        <dbReference type="SAM" id="MobiDB-lite"/>
    </source>
</evidence>
<dbReference type="OrthoDB" id="9760122at2"/>
<dbReference type="Pfam" id="PF03961">
    <property type="entry name" value="FapA"/>
    <property type="match status" value="1"/>
</dbReference>
<dbReference type="PANTHER" id="PTHR38032">
    <property type="entry name" value="POLYMERASE-RELATED"/>
    <property type="match status" value="1"/>
</dbReference>
<evidence type="ECO:0000313" key="4">
    <source>
        <dbReference type="Proteomes" id="UP000183995"/>
    </source>
</evidence>
<dbReference type="InterPro" id="IPR046865">
    <property type="entry name" value="FapA_b_solenoid"/>
</dbReference>
<gene>
    <name evidence="3" type="ORF">SAMN02745823_01422</name>
</gene>